<comment type="caution">
    <text evidence="2">The sequence shown here is derived from an EMBL/GenBank/DDBJ whole genome shotgun (WGS) entry which is preliminary data.</text>
</comment>
<evidence type="ECO:0000256" key="1">
    <source>
        <dbReference type="SAM" id="Phobius"/>
    </source>
</evidence>
<keyword evidence="1" id="KW-1133">Transmembrane helix</keyword>
<keyword evidence="3" id="KW-1185">Reference proteome</keyword>
<name>A0ABW4TJY3_9ACTN</name>
<dbReference type="RefSeq" id="WP_343917214.1">
    <property type="nucleotide sequence ID" value="NZ_BAAAJT010000002.1"/>
</dbReference>
<feature type="transmembrane region" description="Helical" evidence="1">
    <location>
        <begin position="30"/>
        <end position="46"/>
    </location>
</feature>
<dbReference type="Proteomes" id="UP001597351">
    <property type="component" value="Unassembled WGS sequence"/>
</dbReference>
<dbReference type="EMBL" id="JBHUGD010000003">
    <property type="protein sequence ID" value="MFD1946760.1"/>
    <property type="molecule type" value="Genomic_DNA"/>
</dbReference>
<feature type="transmembrane region" description="Helical" evidence="1">
    <location>
        <begin position="53"/>
        <end position="73"/>
    </location>
</feature>
<protein>
    <recommendedName>
        <fullName evidence="4">AI-2E family transporter</fullName>
    </recommendedName>
</protein>
<reference evidence="3" key="1">
    <citation type="journal article" date="2019" name="Int. J. Syst. Evol. Microbiol.">
        <title>The Global Catalogue of Microorganisms (GCM) 10K type strain sequencing project: providing services to taxonomists for standard genome sequencing and annotation.</title>
        <authorList>
            <consortium name="The Broad Institute Genomics Platform"/>
            <consortium name="The Broad Institute Genome Sequencing Center for Infectious Disease"/>
            <person name="Wu L."/>
            <person name="Ma J."/>
        </authorList>
    </citation>
    <scope>NUCLEOTIDE SEQUENCE [LARGE SCALE GENOMIC DNA]</scope>
    <source>
        <strain evidence="3">CGMCC 1.12477</strain>
    </source>
</reference>
<keyword evidence="1" id="KW-0472">Membrane</keyword>
<feature type="transmembrane region" description="Helical" evidence="1">
    <location>
        <begin position="7"/>
        <end position="24"/>
    </location>
</feature>
<evidence type="ECO:0008006" key="4">
    <source>
        <dbReference type="Google" id="ProtNLM"/>
    </source>
</evidence>
<evidence type="ECO:0000313" key="2">
    <source>
        <dbReference type="EMBL" id="MFD1946760.1"/>
    </source>
</evidence>
<gene>
    <name evidence="2" type="ORF">ACFSDE_08150</name>
</gene>
<evidence type="ECO:0000313" key="3">
    <source>
        <dbReference type="Proteomes" id="UP001597351"/>
    </source>
</evidence>
<sequence>MARAVGVRLAGLIFYGAAVAWAWWQLPQTLPFVVPAAVLGGGVLHVGKGRPWWGLLIFGLVVVVVPVLLWPALGTGTFSDLTDSFSRD</sequence>
<keyword evidence="1" id="KW-0812">Transmembrane</keyword>
<proteinExistence type="predicted"/>
<accession>A0ABW4TJY3</accession>
<organism evidence="2 3">
    <name type="scientific">Nocardioides aestuarii</name>
    <dbReference type="NCBI Taxonomy" id="252231"/>
    <lineage>
        <taxon>Bacteria</taxon>
        <taxon>Bacillati</taxon>
        <taxon>Actinomycetota</taxon>
        <taxon>Actinomycetes</taxon>
        <taxon>Propionibacteriales</taxon>
        <taxon>Nocardioidaceae</taxon>
        <taxon>Nocardioides</taxon>
    </lineage>
</organism>